<dbReference type="Proteomes" id="UP001162483">
    <property type="component" value="Unassembled WGS sequence"/>
</dbReference>
<organism evidence="1 2">
    <name type="scientific">Staurois parvus</name>
    <dbReference type="NCBI Taxonomy" id="386267"/>
    <lineage>
        <taxon>Eukaryota</taxon>
        <taxon>Metazoa</taxon>
        <taxon>Chordata</taxon>
        <taxon>Craniata</taxon>
        <taxon>Vertebrata</taxon>
        <taxon>Euteleostomi</taxon>
        <taxon>Amphibia</taxon>
        <taxon>Batrachia</taxon>
        <taxon>Anura</taxon>
        <taxon>Neobatrachia</taxon>
        <taxon>Ranoidea</taxon>
        <taxon>Ranidae</taxon>
        <taxon>Staurois</taxon>
    </lineage>
</organism>
<evidence type="ECO:0000313" key="1">
    <source>
        <dbReference type="EMBL" id="CAI9569715.1"/>
    </source>
</evidence>
<dbReference type="EMBL" id="CATNWA010014261">
    <property type="protein sequence ID" value="CAI9569715.1"/>
    <property type="molecule type" value="Genomic_DNA"/>
</dbReference>
<accession>A0ABN9DCU2</accession>
<gene>
    <name evidence="1" type="ORF">SPARVUS_LOCUS6970925</name>
</gene>
<protein>
    <submittedName>
        <fullName evidence="1">Uncharacterized protein</fullName>
    </submittedName>
</protein>
<name>A0ABN9DCU2_9NEOB</name>
<comment type="caution">
    <text evidence="1">The sequence shown here is derived from an EMBL/GenBank/DDBJ whole genome shotgun (WGS) entry which is preliminary data.</text>
</comment>
<evidence type="ECO:0000313" key="2">
    <source>
        <dbReference type="Proteomes" id="UP001162483"/>
    </source>
</evidence>
<proteinExistence type="predicted"/>
<sequence>MSCQSAPAHNDDVFYVLALTLSNYEVSEMQKISNQIQ</sequence>
<feature type="non-terminal residue" evidence="1">
    <location>
        <position position="37"/>
    </location>
</feature>
<keyword evidence="2" id="KW-1185">Reference proteome</keyword>
<reference evidence="1" key="1">
    <citation type="submission" date="2023-05" db="EMBL/GenBank/DDBJ databases">
        <authorList>
            <person name="Stuckert A."/>
        </authorList>
    </citation>
    <scope>NUCLEOTIDE SEQUENCE</scope>
</reference>